<dbReference type="PANTHER" id="PTHR12737">
    <property type="entry name" value="DIMETHYLARGININE DIMETHYLAMINOHYDROLASE"/>
    <property type="match status" value="1"/>
</dbReference>
<evidence type="ECO:0000256" key="2">
    <source>
        <dbReference type="ARBA" id="ARBA00022801"/>
    </source>
</evidence>
<comment type="similarity">
    <text evidence="1">Belongs to the DDAH family.</text>
</comment>
<dbReference type="GO" id="GO:0000052">
    <property type="term" value="P:citrulline metabolic process"/>
    <property type="evidence" value="ECO:0007669"/>
    <property type="project" value="TreeGrafter"/>
</dbReference>
<accession>A0A069DME1</accession>
<evidence type="ECO:0000256" key="3">
    <source>
        <dbReference type="PIRSR" id="PIRSR633199-1"/>
    </source>
</evidence>
<name>A0A069DME1_9CNID</name>
<dbReference type="GO" id="GO:0016403">
    <property type="term" value="F:dimethylargininase activity"/>
    <property type="evidence" value="ECO:0007669"/>
    <property type="project" value="TreeGrafter"/>
</dbReference>
<dbReference type="GO" id="GO:0006525">
    <property type="term" value="P:arginine metabolic process"/>
    <property type="evidence" value="ECO:0007669"/>
    <property type="project" value="TreeGrafter"/>
</dbReference>
<dbReference type="PANTHER" id="PTHR12737:SF9">
    <property type="entry name" value="DIMETHYLARGININASE"/>
    <property type="match status" value="1"/>
</dbReference>
<feature type="active site" description="Nucleophile" evidence="3">
    <location>
        <position position="260"/>
    </location>
</feature>
<dbReference type="GO" id="GO:0016597">
    <property type="term" value="F:amino acid binding"/>
    <property type="evidence" value="ECO:0007669"/>
    <property type="project" value="TreeGrafter"/>
</dbReference>
<reference evidence="4" key="1">
    <citation type="journal article" date="2014" name="PLoS Genet.">
        <title>Differential Responses to Wnt and PCP Disruption Predict Expression and Developmental Function of Conserved and Novel Genes in a Cnidarian.</title>
        <authorList>
            <person name="Lapebie P."/>
            <person name="Ruggiero A."/>
            <person name="Barreau C."/>
            <person name="Chevalier S."/>
            <person name="Chang P."/>
            <person name="Dru P."/>
            <person name="Houliston E."/>
            <person name="Momose T."/>
        </authorList>
    </citation>
    <scope>NUCLEOTIDE SEQUENCE</scope>
</reference>
<evidence type="ECO:0000313" key="4">
    <source>
        <dbReference type="EMBL" id="JAC84905.1"/>
    </source>
</evidence>
<dbReference type="FunFam" id="3.75.10.10:FF:000004">
    <property type="entry name" value="N(G),N(G)-dimethylarginine dimethylaminohydrolase 1"/>
    <property type="match status" value="1"/>
</dbReference>
<dbReference type="Gene3D" id="3.75.10.10">
    <property type="entry name" value="L-arginine/glycine Amidinotransferase, Chain A"/>
    <property type="match status" value="1"/>
</dbReference>
<dbReference type="GO" id="GO:0045429">
    <property type="term" value="P:positive regulation of nitric oxide biosynthetic process"/>
    <property type="evidence" value="ECO:0007669"/>
    <property type="project" value="TreeGrafter"/>
</dbReference>
<evidence type="ECO:0000256" key="1">
    <source>
        <dbReference type="ARBA" id="ARBA00008532"/>
    </source>
</evidence>
<dbReference type="SUPFAM" id="SSF55909">
    <property type="entry name" value="Pentein"/>
    <property type="match status" value="1"/>
</dbReference>
<sequence>MVFKYTKAVCRRIPKSIVDDGIRMDLNEPLIDYKRAVQQHEHMVQSLEKLGIKVTVLETDESTPDCVFVEDPAVIIGDTVLITNPGRKSRKPETKMIKEHFKKNEPHLKIVEMESPAELDGGDVMFTGREIFVGQSRRTNKAGYLKVKETFPDYPVHAIPIPENTLHLLSCMSAVDEDTIICGGSPDASAALKVVLEKTTCLYSVIRTPDDDGANLVSVNGTILWRSDLPATSNIVSKLNIPKMDIDGSELNKVDGSLTCCSLLYN</sequence>
<feature type="active site" description="Proton donor" evidence="3">
    <location>
        <position position="167"/>
    </location>
</feature>
<dbReference type="InterPro" id="IPR033199">
    <property type="entry name" value="DDAH-like"/>
</dbReference>
<organism evidence="4">
    <name type="scientific">Clytia hemisphaerica</name>
    <dbReference type="NCBI Taxonomy" id="252671"/>
    <lineage>
        <taxon>Eukaryota</taxon>
        <taxon>Metazoa</taxon>
        <taxon>Cnidaria</taxon>
        <taxon>Hydrozoa</taxon>
        <taxon>Hydroidolina</taxon>
        <taxon>Leptothecata</taxon>
        <taxon>Obeliida</taxon>
        <taxon>Clytiidae</taxon>
        <taxon>Clytia</taxon>
    </lineage>
</organism>
<protein>
    <submittedName>
        <fullName evidence="4">Dimethylarginine dimethylaminohydrolase</fullName>
    </submittedName>
</protein>
<proteinExistence type="evidence at transcript level"/>
<keyword evidence="2 4" id="KW-0378">Hydrolase</keyword>
<dbReference type="AlphaFoldDB" id="A0A069DME1"/>
<dbReference type="EMBL" id="GBGP01000292">
    <property type="protein sequence ID" value="JAC84905.1"/>
    <property type="molecule type" value="mRNA"/>
</dbReference>
<dbReference type="Pfam" id="PF19420">
    <property type="entry name" value="DDAH_eukar"/>
    <property type="match status" value="1"/>
</dbReference>